<keyword evidence="1" id="KW-0472">Membrane</keyword>
<name>A0A3G4ZNS2_9VIRU</name>
<keyword evidence="1" id="KW-0812">Transmembrane</keyword>
<dbReference type="Pfam" id="PF04530">
    <property type="entry name" value="Viral_Beta_CD"/>
    <property type="match status" value="1"/>
</dbReference>
<dbReference type="EMBL" id="MH106716">
    <property type="protein sequence ID" value="AYV75119.1"/>
    <property type="molecule type" value="Genomic_RNA"/>
</dbReference>
<keyword evidence="1" id="KW-1133">Transmembrane helix</keyword>
<dbReference type="InterPro" id="IPR007617">
    <property type="entry name" value="Viral_beta_CD"/>
</dbReference>
<proteinExistence type="predicted"/>
<organism evidence="2">
    <name type="scientific">Beet soil-borne virus</name>
    <dbReference type="NCBI Taxonomy" id="46436"/>
    <lineage>
        <taxon>Viruses</taxon>
        <taxon>Riboviria</taxon>
        <taxon>Orthornavirae</taxon>
        <taxon>Kitrinoviricota</taxon>
        <taxon>Alsuviricetes</taxon>
        <taxon>Martellivirales</taxon>
        <taxon>Virgaviridae</taxon>
        <taxon>Pomovirus</taxon>
        <taxon>Pomovirus solibetae</taxon>
    </lineage>
</organism>
<feature type="unsure residue" description="D or N" evidence="2">
    <location>
        <position position="137"/>
    </location>
</feature>
<protein>
    <submittedName>
        <fullName evidence="2">22k protein</fullName>
    </submittedName>
</protein>
<evidence type="ECO:0000313" key="2">
    <source>
        <dbReference type="EMBL" id="AYV75119.1"/>
    </source>
</evidence>
<accession>A0A3G4ZNS2</accession>
<feature type="transmembrane region" description="Helical" evidence="1">
    <location>
        <begin position="52"/>
        <end position="72"/>
    </location>
</feature>
<reference evidence="2" key="1">
    <citation type="journal article" date="2019" name="Plant Dis.">
        <title>First report of Beet soil-borne virus on red table beet in Brazil.</title>
        <authorList>
            <person name="Camelo Garcia V.M."/>
            <person name="Rezende J.A.M."/>
            <person name="Nagata T."/>
        </authorList>
    </citation>
    <scope>NUCLEOTIDE SEQUENCE</scope>
    <source>
        <strain evidence="2">Brazilian</strain>
    </source>
</reference>
<sequence>MDPPAIIHSQNCCCPDCSWQPSCTHTSNTESLNARLPVEENARMVKGYSIDYVIMCVIVSVSLGFAVAAYFYSSGGHYDPDAAIFRQDLNEVQINFGKHPIDPKVIEAVHHWQRAPFGRFQGESVDVSKNFFEDSVDEDDEEERAEVNKDEVTKEKSKVAVCNRLCSIRNSLLRLFWVITLIIIVVKCRS</sequence>
<evidence type="ECO:0000256" key="1">
    <source>
        <dbReference type="SAM" id="Phobius"/>
    </source>
</evidence>